<reference evidence="1 2" key="1">
    <citation type="submission" date="2023-04" db="EMBL/GenBank/DDBJ databases">
        <title>Genome of Basidiobolus ranarum AG-B5.</title>
        <authorList>
            <person name="Stajich J.E."/>
            <person name="Carter-House D."/>
            <person name="Gryganskyi A."/>
        </authorList>
    </citation>
    <scope>NUCLEOTIDE SEQUENCE [LARGE SCALE GENOMIC DNA]</scope>
    <source>
        <strain evidence="1 2">AG-B5</strain>
    </source>
</reference>
<keyword evidence="2" id="KW-1185">Reference proteome</keyword>
<name>A0ABR2VUG5_9FUNG</name>
<sequence length="92" mass="9826">MELTEAEATEEIELTLELTLELIDDTAEESSEEMDCKVDVTSIEVVGCPSGDELIEVGSPPIDVGGTVVVIVIPLASMQIMSGHKVTYAVPY</sequence>
<evidence type="ECO:0000313" key="1">
    <source>
        <dbReference type="EMBL" id="KAK9701770.1"/>
    </source>
</evidence>
<accession>A0ABR2VUG5</accession>
<comment type="caution">
    <text evidence="1">The sequence shown here is derived from an EMBL/GenBank/DDBJ whole genome shotgun (WGS) entry which is preliminary data.</text>
</comment>
<dbReference type="EMBL" id="JASJQH010007782">
    <property type="protein sequence ID" value="KAK9701770.1"/>
    <property type="molecule type" value="Genomic_DNA"/>
</dbReference>
<organism evidence="1 2">
    <name type="scientific">Basidiobolus ranarum</name>
    <dbReference type="NCBI Taxonomy" id="34480"/>
    <lineage>
        <taxon>Eukaryota</taxon>
        <taxon>Fungi</taxon>
        <taxon>Fungi incertae sedis</taxon>
        <taxon>Zoopagomycota</taxon>
        <taxon>Entomophthoromycotina</taxon>
        <taxon>Basidiobolomycetes</taxon>
        <taxon>Basidiobolales</taxon>
        <taxon>Basidiobolaceae</taxon>
        <taxon>Basidiobolus</taxon>
    </lineage>
</organism>
<dbReference type="Proteomes" id="UP001479436">
    <property type="component" value="Unassembled WGS sequence"/>
</dbReference>
<proteinExistence type="predicted"/>
<gene>
    <name evidence="1" type="ORF">K7432_011561</name>
</gene>
<evidence type="ECO:0000313" key="2">
    <source>
        <dbReference type="Proteomes" id="UP001479436"/>
    </source>
</evidence>
<protein>
    <submittedName>
        <fullName evidence="1">Uncharacterized protein</fullName>
    </submittedName>
</protein>